<name>A0A1G2CIA0_9BACT</name>
<evidence type="ECO:0000313" key="2">
    <source>
        <dbReference type="Proteomes" id="UP000178495"/>
    </source>
</evidence>
<sequence length="201" mass="23306">MQGKKISLKTGERRWIKKLTGLTALLDDQSIADILLVRSGFKPGALVEISYHPHSSVSQPEFHRAVNGLREILKKLRLYYKLHENYPKTTRARTRYTCIARDKGTLKELVAALANKDVRKRRFEIGMLLGYPETAVAAFASNRPLDNRNLPRLVSIAKEFKFLNFRLSRNWREELGYLRRRAKEIKRLSPELHARILRAPS</sequence>
<proteinExistence type="predicted"/>
<accession>A0A1G2CIA0</accession>
<dbReference type="Proteomes" id="UP000178495">
    <property type="component" value="Unassembled WGS sequence"/>
</dbReference>
<protein>
    <submittedName>
        <fullName evidence="1">Uncharacterized protein</fullName>
    </submittedName>
</protein>
<dbReference type="AlphaFoldDB" id="A0A1G2CIA0"/>
<evidence type="ECO:0000313" key="1">
    <source>
        <dbReference type="EMBL" id="OGZ01116.1"/>
    </source>
</evidence>
<organism evidence="1 2">
    <name type="scientific">Candidatus Liptonbacteria bacterium RIFCSPLOWO2_01_FULL_56_20</name>
    <dbReference type="NCBI Taxonomy" id="1798652"/>
    <lineage>
        <taxon>Bacteria</taxon>
        <taxon>Candidatus Liptoniibacteriota</taxon>
    </lineage>
</organism>
<dbReference type="EMBL" id="MHLC01000021">
    <property type="protein sequence ID" value="OGZ01116.1"/>
    <property type="molecule type" value="Genomic_DNA"/>
</dbReference>
<comment type="caution">
    <text evidence="1">The sequence shown here is derived from an EMBL/GenBank/DDBJ whole genome shotgun (WGS) entry which is preliminary data.</text>
</comment>
<gene>
    <name evidence="1" type="ORF">A3A43_00545</name>
</gene>
<reference evidence="1 2" key="1">
    <citation type="journal article" date="2016" name="Nat. Commun.">
        <title>Thousands of microbial genomes shed light on interconnected biogeochemical processes in an aquifer system.</title>
        <authorList>
            <person name="Anantharaman K."/>
            <person name="Brown C.T."/>
            <person name="Hug L.A."/>
            <person name="Sharon I."/>
            <person name="Castelle C.J."/>
            <person name="Probst A.J."/>
            <person name="Thomas B.C."/>
            <person name="Singh A."/>
            <person name="Wilkins M.J."/>
            <person name="Karaoz U."/>
            <person name="Brodie E.L."/>
            <person name="Williams K.H."/>
            <person name="Hubbard S.S."/>
            <person name="Banfield J.F."/>
        </authorList>
    </citation>
    <scope>NUCLEOTIDE SEQUENCE [LARGE SCALE GENOMIC DNA]</scope>
</reference>